<keyword evidence="6" id="KW-1133">Transmembrane helix</keyword>
<gene>
    <name evidence="9" type="ORF">GCM10009111_32160</name>
</gene>
<proteinExistence type="inferred from homology"/>
<dbReference type="PANTHER" id="PTHR32089">
    <property type="entry name" value="METHYL-ACCEPTING CHEMOTAXIS PROTEIN MCPB"/>
    <property type="match status" value="1"/>
</dbReference>
<dbReference type="PROSITE" id="PS50885">
    <property type="entry name" value="HAMP"/>
    <property type="match status" value="1"/>
</dbReference>
<dbReference type="Proteomes" id="UP001500021">
    <property type="component" value="Unassembled WGS sequence"/>
</dbReference>
<evidence type="ECO:0000313" key="9">
    <source>
        <dbReference type="EMBL" id="GAA0823057.1"/>
    </source>
</evidence>
<dbReference type="PROSITE" id="PS50111">
    <property type="entry name" value="CHEMOTAXIS_TRANSDUC_2"/>
    <property type="match status" value="1"/>
</dbReference>
<comment type="similarity">
    <text evidence="3">Belongs to the methyl-accepting chemotaxis (MCP) protein family.</text>
</comment>
<evidence type="ECO:0000256" key="2">
    <source>
        <dbReference type="ARBA" id="ARBA00023224"/>
    </source>
</evidence>
<keyword evidence="6" id="KW-0812">Transmembrane</keyword>
<dbReference type="InterPro" id="IPR004089">
    <property type="entry name" value="MCPsignal_dom"/>
</dbReference>
<accession>A0ABN1LAP2</accession>
<comment type="subcellular location">
    <subcellularLocation>
        <location evidence="1">Membrane</location>
    </subcellularLocation>
</comment>
<dbReference type="EMBL" id="BAAAFA010000013">
    <property type="protein sequence ID" value="GAA0823057.1"/>
    <property type="molecule type" value="Genomic_DNA"/>
</dbReference>
<dbReference type="Pfam" id="PF00015">
    <property type="entry name" value="MCPsignal"/>
    <property type="match status" value="1"/>
</dbReference>
<dbReference type="Gene3D" id="1.10.287.950">
    <property type="entry name" value="Methyl-accepting chemotaxis protein"/>
    <property type="match status" value="1"/>
</dbReference>
<dbReference type="SUPFAM" id="SSF58104">
    <property type="entry name" value="Methyl-accepting chemotaxis protein (MCP) signaling domain"/>
    <property type="match status" value="1"/>
</dbReference>
<evidence type="ECO:0000313" key="10">
    <source>
        <dbReference type="Proteomes" id="UP001500021"/>
    </source>
</evidence>
<comment type="caution">
    <text evidence="9">The sequence shown here is derived from an EMBL/GenBank/DDBJ whole genome shotgun (WGS) entry which is preliminary data.</text>
</comment>
<sequence length="685" mass="75149">MLFNIKVLKVAHKVVIGFAVILLLLLFSSISSIGILSDIKQASAKVDDFALPIQKSANIVQKQLLKQAKLSSFVSGSATVDEIEQLKLAFAKQGELLVEQSKSIEEMLHVFPKIQSLDHFNLLYGQYLAAVDNMFAYRLAEINQTKAYLEQHKVLEDVLYEAGAFLGDLTFLDDPENQAIVDRIAGSASQTEGFVFNLTDATKTILLINSIAEVEESQKTIEFSISNLEQNSMFLITLGKSYDTDGLIEQFVIEFDKAKKIFLSDNNLFTLKISQLEQRNALNQAFKSSELHINTSIQAIDDFSQAVDKNLTQLQAEIATNVEQGNLETMVIFVVLLIAGIVIALATIKAMIGPLKGINKVLSQIAKGDLSRQLTVTSNDEYGELSTNVNLVVADLRKLIGNISDNSHLLKHAAEQSNQKIAQVTDSLAIQKQTIENVTIQTSELGQSADNILDEAHNSEVKMTNALSQSSELEKTANITNERMKNLVAMLDNTSTVMTLLQQESINISGILDTIRGISEQTNLLALNAAIEAARAGEAGRGFAVVADEVRSLANRTQTSATEIQMMIESLQNQTEKAVSDINQGKGEANNCRDHTDQLLKTLLLITRDIEQMHEMSTGISQSATQQNSLSNDIKQSMKEVVELSQQSSDKSSSTLTQSNQVADLAAKLEGAIDTFDVPESKFKR</sequence>
<evidence type="ECO:0000259" key="8">
    <source>
        <dbReference type="PROSITE" id="PS50885"/>
    </source>
</evidence>
<evidence type="ECO:0000256" key="1">
    <source>
        <dbReference type="ARBA" id="ARBA00004370"/>
    </source>
</evidence>
<evidence type="ECO:0000256" key="6">
    <source>
        <dbReference type="SAM" id="Phobius"/>
    </source>
</evidence>
<keyword evidence="6" id="KW-0472">Membrane</keyword>
<dbReference type="CDD" id="cd06225">
    <property type="entry name" value="HAMP"/>
    <property type="match status" value="1"/>
</dbReference>
<evidence type="ECO:0000256" key="5">
    <source>
        <dbReference type="SAM" id="MobiDB-lite"/>
    </source>
</evidence>
<dbReference type="SMART" id="SM00304">
    <property type="entry name" value="HAMP"/>
    <property type="match status" value="1"/>
</dbReference>
<dbReference type="Pfam" id="PF00672">
    <property type="entry name" value="HAMP"/>
    <property type="match status" value="1"/>
</dbReference>
<organism evidence="9 10">
    <name type="scientific">Colwellia asteriadis</name>
    <dbReference type="NCBI Taxonomy" id="517723"/>
    <lineage>
        <taxon>Bacteria</taxon>
        <taxon>Pseudomonadati</taxon>
        <taxon>Pseudomonadota</taxon>
        <taxon>Gammaproteobacteria</taxon>
        <taxon>Alteromonadales</taxon>
        <taxon>Colwelliaceae</taxon>
        <taxon>Colwellia</taxon>
    </lineage>
</organism>
<feature type="domain" description="Methyl-accepting transducer" evidence="7">
    <location>
        <begin position="406"/>
        <end position="642"/>
    </location>
</feature>
<name>A0ABN1LAP2_9GAMM</name>
<keyword evidence="2 4" id="KW-0807">Transducer</keyword>
<feature type="domain" description="HAMP" evidence="8">
    <location>
        <begin position="349"/>
        <end position="401"/>
    </location>
</feature>
<evidence type="ECO:0000256" key="4">
    <source>
        <dbReference type="PROSITE-ProRule" id="PRU00284"/>
    </source>
</evidence>
<dbReference type="SMART" id="SM00283">
    <property type="entry name" value="MA"/>
    <property type="match status" value="1"/>
</dbReference>
<feature type="transmembrane region" description="Helical" evidence="6">
    <location>
        <begin position="330"/>
        <end position="352"/>
    </location>
</feature>
<reference evidence="9 10" key="1">
    <citation type="journal article" date="2019" name="Int. J. Syst. Evol. Microbiol.">
        <title>The Global Catalogue of Microorganisms (GCM) 10K type strain sequencing project: providing services to taxonomists for standard genome sequencing and annotation.</title>
        <authorList>
            <consortium name="The Broad Institute Genomics Platform"/>
            <consortium name="The Broad Institute Genome Sequencing Center for Infectious Disease"/>
            <person name="Wu L."/>
            <person name="Ma J."/>
        </authorList>
    </citation>
    <scope>NUCLEOTIDE SEQUENCE [LARGE SCALE GENOMIC DNA]</scope>
    <source>
        <strain evidence="9 10">JCM 15608</strain>
    </source>
</reference>
<evidence type="ECO:0000256" key="3">
    <source>
        <dbReference type="ARBA" id="ARBA00029447"/>
    </source>
</evidence>
<protein>
    <submittedName>
        <fullName evidence="9">Methyl-accepting chemotaxis protein</fullName>
    </submittedName>
</protein>
<keyword evidence="10" id="KW-1185">Reference proteome</keyword>
<dbReference type="RefSeq" id="WP_343818817.1">
    <property type="nucleotide sequence ID" value="NZ_BAAAFA010000013.1"/>
</dbReference>
<evidence type="ECO:0000259" key="7">
    <source>
        <dbReference type="PROSITE" id="PS50111"/>
    </source>
</evidence>
<feature type="region of interest" description="Disordered" evidence="5">
    <location>
        <begin position="640"/>
        <end position="659"/>
    </location>
</feature>
<feature type="compositionally biased region" description="Low complexity" evidence="5">
    <location>
        <begin position="644"/>
        <end position="659"/>
    </location>
</feature>
<dbReference type="PANTHER" id="PTHR32089:SF70">
    <property type="entry name" value="ENERGY TAXIS MODULATING METHYL ACCEPTING SENSORY TRANSDUCER"/>
    <property type="match status" value="1"/>
</dbReference>
<dbReference type="InterPro" id="IPR003660">
    <property type="entry name" value="HAMP_dom"/>
</dbReference>